<dbReference type="GO" id="GO:1990380">
    <property type="term" value="F:K48-linked deubiquitinase activity"/>
    <property type="evidence" value="ECO:0007669"/>
    <property type="project" value="InterPro"/>
</dbReference>
<dbReference type="GO" id="GO:0005829">
    <property type="term" value="C:cytosol"/>
    <property type="evidence" value="ECO:0007669"/>
    <property type="project" value="TreeGrafter"/>
</dbReference>
<dbReference type="InParanoid" id="G3J825"/>
<feature type="compositionally biased region" description="Low complexity" evidence="1">
    <location>
        <begin position="831"/>
        <end position="856"/>
    </location>
</feature>
<feature type="compositionally biased region" description="Polar residues" evidence="1">
    <location>
        <begin position="723"/>
        <end position="738"/>
    </location>
</feature>
<dbReference type="KEGG" id="cmt:CCM_02137"/>
<feature type="compositionally biased region" description="Basic and acidic residues" evidence="1">
    <location>
        <begin position="778"/>
        <end position="793"/>
    </location>
</feature>
<dbReference type="STRING" id="983644.G3J825"/>
<evidence type="ECO:0000256" key="1">
    <source>
        <dbReference type="SAM" id="MobiDB-lite"/>
    </source>
</evidence>
<dbReference type="EMBL" id="JH126400">
    <property type="protein sequence ID" value="EGX93867.1"/>
    <property type="molecule type" value="Genomic_DNA"/>
</dbReference>
<accession>G3J825</accession>
<protein>
    <submittedName>
        <fullName evidence="3">DUF544 domain protein</fullName>
    </submittedName>
</protein>
<evidence type="ECO:0000259" key="2">
    <source>
        <dbReference type="Pfam" id="PF04424"/>
    </source>
</evidence>
<organism evidence="3 4">
    <name type="scientific">Cordyceps militaris (strain CM01)</name>
    <name type="common">Caterpillar fungus</name>
    <dbReference type="NCBI Taxonomy" id="983644"/>
    <lineage>
        <taxon>Eukaryota</taxon>
        <taxon>Fungi</taxon>
        <taxon>Dikarya</taxon>
        <taxon>Ascomycota</taxon>
        <taxon>Pezizomycotina</taxon>
        <taxon>Sordariomycetes</taxon>
        <taxon>Hypocreomycetidae</taxon>
        <taxon>Hypocreales</taxon>
        <taxon>Cordycipitaceae</taxon>
        <taxon>Cordyceps</taxon>
    </lineage>
</organism>
<keyword evidence="4" id="KW-1185">Reference proteome</keyword>
<feature type="compositionally biased region" description="Pro residues" evidence="1">
    <location>
        <begin position="857"/>
        <end position="866"/>
    </location>
</feature>
<proteinExistence type="predicted"/>
<reference evidence="3 4" key="1">
    <citation type="journal article" date="2011" name="Genome Biol.">
        <title>Genome sequence of the insect pathogenic fungus Cordyceps militaris, a valued traditional Chinese medicine.</title>
        <authorList>
            <person name="Zheng P."/>
            <person name="Xia Y."/>
            <person name="Xiao G."/>
            <person name="Xiong C."/>
            <person name="Hu X."/>
            <person name="Zhang S."/>
            <person name="Zheng H."/>
            <person name="Huang Y."/>
            <person name="Zhou Y."/>
            <person name="Wang S."/>
            <person name="Zhao G.P."/>
            <person name="Liu X."/>
            <person name="St Leger R.J."/>
            <person name="Wang C."/>
        </authorList>
    </citation>
    <scope>NUCLEOTIDE SEQUENCE [LARGE SCALE GENOMIC DNA]</scope>
    <source>
        <strain evidence="3 4">CM01</strain>
    </source>
</reference>
<dbReference type="GeneID" id="18164165"/>
<feature type="compositionally biased region" description="Low complexity" evidence="1">
    <location>
        <begin position="867"/>
        <end position="891"/>
    </location>
</feature>
<feature type="domain" description="MINDY deubiquitinase" evidence="2">
    <location>
        <begin position="409"/>
        <end position="713"/>
    </location>
</feature>
<feature type="compositionally biased region" description="Polar residues" evidence="1">
    <location>
        <begin position="172"/>
        <end position="186"/>
    </location>
</feature>
<feature type="region of interest" description="Disordered" evidence="1">
    <location>
        <begin position="1"/>
        <end position="138"/>
    </location>
</feature>
<dbReference type="HOGENOM" id="CLU_007080_0_1_1"/>
<name>G3J825_CORMM</name>
<evidence type="ECO:0000313" key="3">
    <source>
        <dbReference type="EMBL" id="EGX93867.1"/>
    </source>
</evidence>
<evidence type="ECO:0000313" key="4">
    <source>
        <dbReference type="Proteomes" id="UP000001610"/>
    </source>
</evidence>
<dbReference type="OrthoDB" id="10261212at2759"/>
<dbReference type="OMA" id="DINAWGR"/>
<feature type="region of interest" description="Disordered" evidence="1">
    <location>
        <begin position="720"/>
        <end position="990"/>
    </location>
</feature>
<dbReference type="AlphaFoldDB" id="G3J825"/>
<dbReference type="GO" id="GO:0071944">
    <property type="term" value="C:cell periphery"/>
    <property type="evidence" value="ECO:0007669"/>
    <property type="project" value="TreeGrafter"/>
</dbReference>
<dbReference type="Pfam" id="PF04424">
    <property type="entry name" value="MINDY_DUB"/>
    <property type="match status" value="1"/>
</dbReference>
<dbReference type="VEuPathDB" id="FungiDB:CCM_02137"/>
<dbReference type="InterPro" id="IPR033979">
    <property type="entry name" value="MINDY_domain"/>
</dbReference>
<dbReference type="PANTHER" id="PTHR18063:SF6">
    <property type="entry name" value="UBIQUITIN CARBOXYL-TERMINAL HYDROLASE"/>
    <property type="match status" value="1"/>
</dbReference>
<feature type="compositionally biased region" description="Basic and acidic residues" evidence="1">
    <location>
        <begin position="757"/>
        <end position="766"/>
    </location>
</feature>
<dbReference type="PANTHER" id="PTHR18063">
    <property type="entry name" value="NF-E2 INDUCIBLE PROTEIN"/>
    <property type="match status" value="1"/>
</dbReference>
<dbReference type="Proteomes" id="UP000001610">
    <property type="component" value="Unassembled WGS sequence"/>
</dbReference>
<sequence length="990" mass="107662">MVSFQTSGDSPTAAPASLPTPPSPASVLQPLHEATTSTTTTAEGDKKPTQSINRIPSILRPGGGKSTSSNPFRNREGAASQAPPTEALSKMHLDSATNNPWGPALYAQPTGMTSVSDDARVPHMSPPVLPPEFQQDPWGKHNAVELDATSYTHPLQPLSVPTPEEQSVWGGESQNVTKNQADSQGTLVKPADDFSHIFGDQQAWDDLGRTPKIKRSATNKTAGGDSDQDEWNMIDSEASSIAGDATLNTPAVPKSSAPSTGAEKGSAAHVFEAPATPWDELTSEHGQRMNEATTTTAVESKDEAPESPPIPTLNEQKNEPQLHPPLIEPIGYEPPTQPSQPQYLPQIDVPLIEPIGYEPPIQSSQSQHAPQITGLLVSEKNERPALPPRQPEPSQRWATTRRPVDGQAETYQIKNISWVDPSSSKSRVSPILVQNENGPCPLVALVNALSLTTPADTPETTLVQVLRSRERVSLNLLLDAVFDELMSPGRTSSDDALPDISELYEFLQSLHTGMNVNPRFVPTEEMMTAYKHSSLTHLDPTDRDGLMPGTFENSLEMRLYATFSIPLIHGWLPAKTDPAYEAFERQAPSYEDAQNLLFREEELEAKLSDSSGVGLTEAEQQLYQDIVTIKMFMEESATQLTPWGIEVIGRAMRPGTFAILFRNDHFSTLYCHPHTMQLLTLVTDAGYCSHDDVVWESLEDVHGELSAMYSGEFYPAGSPNLAGPSSSNSHAWSPVQTRRSGKNRQEEPVSSPGGSGDAHEQEDRDLALALQLQEEEEHNQREELERRRRESRLSEQFIEQQGRQRPQPVARDNMGAARLRPSTGNSEFRRSSSNVNVSVSSPGGGRRSSSIHTASSSPPPPQPPRPQTQNVRPLVPPRAAATTATTGLRPAGRPPVSRPAVETGEEAPPSYEAAQHDRRYEPGQGEAGAPVSTPPTGMSGGGRRTEEVRPQPTPGMYGPGNPGVRPLRPVLGGRVSQGSYRDRDRDCLLM</sequence>
<gene>
    <name evidence="3" type="ORF">CCM_02137</name>
</gene>
<feature type="region of interest" description="Disordered" evidence="1">
    <location>
        <begin position="152"/>
        <end position="186"/>
    </location>
</feature>
<dbReference type="InterPro" id="IPR007518">
    <property type="entry name" value="MINDY"/>
</dbReference>
<dbReference type="RefSeq" id="XP_006667353.1">
    <property type="nucleotide sequence ID" value="XM_006667290.1"/>
</dbReference>
<feature type="region of interest" description="Disordered" evidence="1">
    <location>
        <begin position="202"/>
        <end position="343"/>
    </location>
</feature>
<dbReference type="GO" id="GO:0004843">
    <property type="term" value="F:cysteine-type deubiquitinase activity"/>
    <property type="evidence" value="ECO:0007669"/>
    <property type="project" value="InterPro"/>
</dbReference>
<dbReference type="eggNOG" id="KOG2427">
    <property type="taxonomic scope" value="Eukaryota"/>
</dbReference>
<feature type="compositionally biased region" description="Basic and acidic residues" evidence="1">
    <location>
        <begin position="980"/>
        <end position="990"/>
    </location>
</feature>
<dbReference type="GO" id="GO:0071108">
    <property type="term" value="P:protein K48-linked deubiquitination"/>
    <property type="evidence" value="ECO:0007669"/>
    <property type="project" value="TreeGrafter"/>
</dbReference>
<dbReference type="GO" id="GO:0016807">
    <property type="term" value="F:cysteine-type carboxypeptidase activity"/>
    <property type="evidence" value="ECO:0007669"/>
    <property type="project" value="TreeGrafter"/>
</dbReference>